<evidence type="ECO:0000256" key="5">
    <source>
        <dbReference type="ARBA" id="ARBA00023295"/>
    </source>
</evidence>
<dbReference type="Pfam" id="PF00062">
    <property type="entry name" value="Lys"/>
    <property type="match status" value="1"/>
</dbReference>
<name>A0A8K0FX44_IGNLU</name>
<keyword evidence="7" id="KW-0732">Signal</keyword>
<keyword evidence="5" id="KW-0326">Glycosidase</keyword>
<accession>A0A8K0FX44</accession>
<evidence type="ECO:0000256" key="7">
    <source>
        <dbReference type="SAM" id="SignalP"/>
    </source>
</evidence>
<dbReference type="EC" id="3.2.1.17" evidence="2"/>
<dbReference type="InterPro" id="IPR019799">
    <property type="entry name" value="Glyco_hydro_22_CS"/>
</dbReference>
<feature type="chain" id="PRO_5035474255" description="lysozyme" evidence="7">
    <location>
        <begin position="24"/>
        <end position="141"/>
    </location>
</feature>
<keyword evidence="3" id="KW-0081">Bacteriolytic enzyme</keyword>
<organism evidence="9 10">
    <name type="scientific">Ignelater luminosus</name>
    <name type="common">Cucubano</name>
    <name type="synonym">Pyrophorus luminosus</name>
    <dbReference type="NCBI Taxonomy" id="2038154"/>
    <lineage>
        <taxon>Eukaryota</taxon>
        <taxon>Metazoa</taxon>
        <taxon>Ecdysozoa</taxon>
        <taxon>Arthropoda</taxon>
        <taxon>Hexapoda</taxon>
        <taxon>Insecta</taxon>
        <taxon>Pterygota</taxon>
        <taxon>Neoptera</taxon>
        <taxon>Endopterygota</taxon>
        <taxon>Coleoptera</taxon>
        <taxon>Polyphaga</taxon>
        <taxon>Elateriformia</taxon>
        <taxon>Elateroidea</taxon>
        <taxon>Elateridae</taxon>
        <taxon>Agrypninae</taxon>
        <taxon>Pyrophorini</taxon>
        <taxon>Ignelater</taxon>
    </lineage>
</organism>
<keyword evidence="4" id="KW-1015">Disulfide bond</keyword>
<protein>
    <recommendedName>
        <fullName evidence="2">lysozyme</fullName>
        <ecNumber evidence="2">3.2.1.17</ecNumber>
    </recommendedName>
</protein>
<dbReference type="PANTHER" id="PTHR11407:SF63">
    <property type="entry name" value="LYSOZYME C"/>
    <property type="match status" value="1"/>
</dbReference>
<evidence type="ECO:0000256" key="4">
    <source>
        <dbReference type="ARBA" id="ARBA00023157"/>
    </source>
</evidence>
<proteinExistence type="inferred from homology"/>
<dbReference type="InterPro" id="IPR023346">
    <property type="entry name" value="Lysozyme-like_dom_sf"/>
</dbReference>
<dbReference type="EMBL" id="VTPC01091221">
    <property type="protein sequence ID" value="KAF2879147.1"/>
    <property type="molecule type" value="Genomic_DNA"/>
</dbReference>
<comment type="similarity">
    <text evidence="6">Belongs to the glycosyl hydrolase 22 family.</text>
</comment>
<dbReference type="OrthoDB" id="6692707at2759"/>
<dbReference type="CDD" id="cd16899">
    <property type="entry name" value="LYZ_C_invert"/>
    <property type="match status" value="1"/>
</dbReference>
<keyword evidence="10" id="KW-1185">Reference proteome</keyword>
<dbReference type="PANTHER" id="PTHR11407">
    <property type="entry name" value="LYSOZYME C"/>
    <property type="match status" value="1"/>
</dbReference>
<reference evidence="9" key="1">
    <citation type="submission" date="2019-08" db="EMBL/GenBank/DDBJ databases">
        <title>The genome of the North American firefly Photinus pyralis.</title>
        <authorList>
            <consortium name="Photinus pyralis genome working group"/>
            <person name="Fallon T.R."/>
            <person name="Sander Lower S.E."/>
            <person name="Weng J.-K."/>
        </authorList>
    </citation>
    <scope>NUCLEOTIDE SEQUENCE</scope>
    <source>
        <strain evidence="9">TRF0915ILg1</strain>
        <tissue evidence="9">Whole body</tissue>
    </source>
</reference>
<dbReference type="GO" id="GO:0003796">
    <property type="term" value="F:lysozyme activity"/>
    <property type="evidence" value="ECO:0007669"/>
    <property type="project" value="UniProtKB-EC"/>
</dbReference>
<dbReference type="SUPFAM" id="SSF53955">
    <property type="entry name" value="Lysozyme-like"/>
    <property type="match status" value="1"/>
</dbReference>
<dbReference type="Gene3D" id="1.10.530.10">
    <property type="match status" value="1"/>
</dbReference>
<dbReference type="PROSITE" id="PS00128">
    <property type="entry name" value="GLYCOSYL_HYDROL_F22_1"/>
    <property type="match status" value="1"/>
</dbReference>
<evidence type="ECO:0000256" key="1">
    <source>
        <dbReference type="ARBA" id="ARBA00000632"/>
    </source>
</evidence>
<evidence type="ECO:0000256" key="6">
    <source>
        <dbReference type="RuleBase" id="RU004440"/>
    </source>
</evidence>
<feature type="signal peptide" evidence="7">
    <location>
        <begin position="1"/>
        <end position="23"/>
    </location>
</feature>
<dbReference type="GO" id="GO:0031640">
    <property type="term" value="P:killing of cells of another organism"/>
    <property type="evidence" value="ECO:0007669"/>
    <property type="project" value="UniProtKB-KW"/>
</dbReference>
<feature type="domain" description="Glycosyl hydrolases family 22 (GH22)" evidence="8">
    <location>
        <begin position="93"/>
        <end position="111"/>
    </location>
</feature>
<comment type="catalytic activity">
    <reaction evidence="1">
        <text>Hydrolysis of (1-&gt;4)-beta-linkages between N-acetylmuramic acid and N-acetyl-D-glucosamine residues in a peptidoglycan and between N-acetyl-D-glucosamine residues in chitodextrins.</text>
        <dbReference type="EC" id="3.2.1.17"/>
    </reaction>
</comment>
<dbReference type="GO" id="GO:0042742">
    <property type="term" value="P:defense response to bacterium"/>
    <property type="evidence" value="ECO:0007669"/>
    <property type="project" value="UniProtKB-KW"/>
</dbReference>
<evidence type="ECO:0000313" key="10">
    <source>
        <dbReference type="Proteomes" id="UP000801492"/>
    </source>
</evidence>
<dbReference type="SMART" id="SM00263">
    <property type="entry name" value="LYZ1"/>
    <property type="match status" value="1"/>
</dbReference>
<dbReference type="PRINTS" id="PR00135">
    <property type="entry name" value="LYZLACT"/>
</dbReference>
<keyword evidence="5" id="KW-0378">Hydrolase</keyword>
<dbReference type="AlphaFoldDB" id="A0A8K0FX44"/>
<dbReference type="Proteomes" id="UP000801492">
    <property type="component" value="Unassembled WGS sequence"/>
</dbReference>
<evidence type="ECO:0000259" key="8">
    <source>
        <dbReference type="PROSITE" id="PS00128"/>
    </source>
</evidence>
<sequence length="141" mass="16013">MKCFFVVCVLFLLIGELSLLTQGKVFTRCGLTEELIRRNFPRTFVGNWVCLIESESGKDTSKVTNKPDGSKNLGIFQINSKGWCTYNKSGGWCNMKCEDLLNENLMDDSACAKLVHNSLGFQGWNGWVRNCYRRPQTLPKC</sequence>
<evidence type="ECO:0000256" key="2">
    <source>
        <dbReference type="ARBA" id="ARBA00012732"/>
    </source>
</evidence>
<comment type="caution">
    <text evidence="9">The sequence shown here is derived from an EMBL/GenBank/DDBJ whole genome shotgun (WGS) entry which is preliminary data.</text>
</comment>
<dbReference type="InterPro" id="IPR001916">
    <property type="entry name" value="Glyco_hydro_22"/>
</dbReference>
<keyword evidence="3" id="KW-0929">Antimicrobial</keyword>
<gene>
    <name evidence="9" type="ORF">ILUMI_27020</name>
</gene>
<dbReference type="PROSITE" id="PS51348">
    <property type="entry name" value="GLYCOSYL_HYDROL_F22_2"/>
    <property type="match status" value="1"/>
</dbReference>
<evidence type="ECO:0000256" key="3">
    <source>
        <dbReference type="ARBA" id="ARBA00022638"/>
    </source>
</evidence>
<evidence type="ECO:0000313" key="9">
    <source>
        <dbReference type="EMBL" id="KAF2879147.1"/>
    </source>
</evidence>